<dbReference type="AlphaFoldDB" id="A0A5B7EIV4"/>
<keyword evidence="1" id="KW-0812">Transmembrane</keyword>
<evidence type="ECO:0000313" key="3">
    <source>
        <dbReference type="Proteomes" id="UP000324222"/>
    </source>
</evidence>
<name>A0A5B7EIV4_PORTR</name>
<comment type="caution">
    <text evidence="2">The sequence shown here is derived from an EMBL/GenBank/DDBJ whole genome shotgun (WGS) entry which is preliminary data.</text>
</comment>
<sequence length="145" mass="16057">MTTSNPSGSVGKVLVTYWLLVALVDWLSLLRSCTVVVVRMSQQQTSNLQQASVRQHRPHGVLGWLSGTLESCEARQAHLPVPFILETGHVDDKYAYRQCHLCVPGDLQGDLPRHALKAPAATSHQLKVLSDFTTRSHLSIGSYER</sequence>
<organism evidence="2 3">
    <name type="scientific">Portunus trituberculatus</name>
    <name type="common">Swimming crab</name>
    <name type="synonym">Neptunus trituberculatus</name>
    <dbReference type="NCBI Taxonomy" id="210409"/>
    <lineage>
        <taxon>Eukaryota</taxon>
        <taxon>Metazoa</taxon>
        <taxon>Ecdysozoa</taxon>
        <taxon>Arthropoda</taxon>
        <taxon>Crustacea</taxon>
        <taxon>Multicrustacea</taxon>
        <taxon>Malacostraca</taxon>
        <taxon>Eumalacostraca</taxon>
        <taxon>Eucarida</taxon>
        <taxon>Decapoda</taxon>
        <taxon>Pleocyemata</taxon>
        <taxon>Brachyura</taxon>
        <taxon>Eubrachyura</taxon>
        <taxon>Portunoidea</taxon>
        <taxon>Portunidae</taxon>
        <taxon>Portuninae</taxon>
        <taxon>Portunus</taxon>
    </lineage>
</organism>
<dbReference type="EMBL" id="VSRR010002781">
    <property type="protein sequence ID" value="MPC33197.1"/>
    <property type="molecule type" value="Genomic_DNA"/>
</dbReference>
<evidence type="ECO:0000256" key="1">
    <source>
        <dbReference type="SAM" id="Phobius"/>
    </source>
</evidence>
<proteinExistence type="predicted"/>
<accession>A0A5B7EIV4</accession>
<keyword evidence="1" id="KW-1133">Transmembrane helix</keyword>
<gene>
    <name evidence="2" type="ORF">E2C01_026540</name>
</gene>
<keyword evidence="3" id="KW-1185">Reference proteome</keyword>
<feature type="transmembrane region" description="Helical" evidence="1">
    <location>
        <begin position="15"/>
        <end position="38"/>
    </location>
</feature>
<evidence type="ECO:0000313" key="2">
    <source>
        <dbReference type="EMBL" id="MPC33197.1"/>
    </source>
</evidence>
<dbReference type="Proteomes" id="UP000324222">
    <property type="component" value="Unassembled WGS sequence"/>
</dbReference>
<keyword evidence="1" id="KW-0472">Membrane</keyword>
<protein>
    <submittedName>
        <fullName evidence="2">Uncharacterized protein</fullName>
    </submittedName>
</protein>
<reference evidence="2 3" key="1">
    <citation type="submission" date="2019-05" db="EMBL/GenBank/DDBJ databases">
        <title>Another draft genome of Portunus trituberculatus and its Hox gene families provides insights of decapod evolution.</title>
        <authorList>
            <person name="Jeong J.-H."/>
            <person name="Song I."/>
            <person name="Kim S."/>
            <person name="Choi T."/>
            <person name="Kim D."/>
            <person name="Ryu S."/>
            <person name="Kim W."/>
        </authorList>
    </citation>
    <scope>NUCLEOTIDE SEQUENCE [LARGE SCALE GENOMIC DNA]</scope>
    <source>
        <tissue evidence="2">Muscle</tissue>
    </source>
</reference>